<evidence type="ECO:0008006" key="11">
    <source>
        <dbReference type="Google" id="ProtNLM"/>
    </source>
</evidence>
<evidence type="ECO:0000313" key="10">
    <source>
        <dbReference type="Proteomes" id="UP000005391"/>
    </source>
</evidence>
<dbReference type="HOGENOM" id="CLU_015553_3_2_10"/>
<comment type="similarity">
    <text evidence="2">Belongs to the SusD family.</text>
</comment>
<reference evidence="9 10" key="1">
    <citation type="submission" date="2010-10" db="EMBL/GenBank/DDBJ databases">
        <authorList>
            <person name="Muzny D."/>
            <person name="Qin X."/>
            <person name="Deng J."/>
            <person name="Jiang H."/>
            <person name="Liu Y."/>
            <person name="Qu J."/>
            <person name="Song X.-Z."/>
            <person name="Zhang L."/>
            <person name="Thornton R."/>
            <person name="Coyle M."/>
            <person name="Francisco L."/>
            <person name="Jackson L."/>
            <person name="Javaid M."/>
            <person name="Korchina V."/>
            <person name="Kovar C."/>
            <person name="Mata R."/>
            <person name="Mathew T."/>
            <person name="Ngo R."/>
            <person name="Nguyen L."/>
            <person name="Nguyen N."/>
            <person name="Okwuonu G."/>
            <person name="Ongeri F."/>
            <person name="Pham C."/>
            <person name="Simmons D."/>
            <person name="Wilczek-Boney K."/>
            <person name="Hale W."/>
            <person name="Jakkamsetti A."/>
            <person name="Pham P."/>
            <person name="Ruth R."/>
            <person name="San Lucas F."/>
            <person name="Warren J."/>
            <person name="Zhang J."/>
            <person name="Zhao Z."/>
            <person name="Zhou C."/>
            <person name="Zhu D."/>
            <person name="Lee S."/>
            <person name="Bess C."/>
            <person name="Blankenburg K."/>
            <person name="Forbes L."/>
            <person name="Fu Q."/>
            <person name="Gubbala S."/>
            <person name="Hirani K."/>
            <person name="Jayaseelan J.C."/>
            <person name="Lara F."/>
            <person name="Munidasa M."/>
            <person name="Palculict T."/>
            <person name="Patil S."/>
            <person name="Pu L.-L."/>
            <person name="Saada N."/>
            <person name="Tang L."/>
            <person name="Weissenberger G."/>
            <person name="Zhu Y."/>
            <person name="Hemphill L."/>
            <person name="Shang Y."/>
            <person name="Youmans B."/>
            <person name="Ayvaz T."/>
            <person name="Ross M."/>
            <person name="Santibanez J."/>
            <person name="Aqrawi P."/>
            <person name="Gross S."/>
            <person name="Joshi V."/>
            <person name="Fowler G."/>
            <person name="Nazareth L."/>
            <person name="Reid J."/>
            <person name="Worley K."/>
            <person name="Petrosino J."/>
            <person name="Highlander S."/>
            <person name="Gibbs R."/>
        </authorList>
    </citation>
    <scope>NUCLEOTIDE SEQUENCE [LARGE SCALE GENOMIC DNA]</scope>
    <source>
        <strain evidence="9 10">F0287</strain>
    </source>
</reference>
<evidence type="ECO:0000256" key="6">
    <source>
        <dbReference type="SAM" id="SignalP"/>
    </source>
</evidence>
<evidence type="ECO:0000256" key="3">
    <source>
        <dbReference type="ARBA" id="ARBA00022729"/>
    </source>
</evidence>
<name>E4MST9_CAPOC</name>
<dbReference type="Proteomes" id="UP000005391">
    <property type="component" value="Unassembled WGS sequence"/>
</dbReference>
<keyword evidence="3 6" id="KW-0732">Signal</keyword>
<dbReference type="InterPro" id="IPR012944">
    <property type="entry name" value="SusD_RagB_dom"/>
</dbReference>
<evidence type="ECO:0000313" key="9">
    <source>
        <dbReference type="EMBL" id="EFS97245.1"/>
    </source>
</evidence>
<evidence type="ECO:0000256" key="5">
    <source>
        <dbReference type="ARBA" id="ARBA00023237"/>
    </source>
</evidence>
<protein>
    <recommendedName>
        <fullName evidence="11">SusD family protein</fullName>
    </recommendedName>
</protein>
<feature type="domain" description="RagB/SusD" evidence="7">
    <location>
        <begin position="352"/>
        <end position="483"/>
    </location>
</feature>
<evidence type="ECO:0000259" key="7">
    <source>
        <dbReference type="Pfam" id="PF07980"/>
    </source>
</evidence>
<comment type="subcellular location">
    <subcellularLocation>
        <location evidence="1">Cell outer membrane</location>
    </subcellularLocation>
</comment>
<feature type="domain" description="SusD-like N-terminal" evidence="8">
    <location>
        <begin position="50"/>
        <end position="200"/>
    </location>
</feature>
<gene>
    <name evidence="9" type="ORF">HMPREF1977_1449</name>
</gene>
<evidence type="ECO:0000256" key="4">
    <source>
        <dbReference type="ARBA" id="ARBA00023136"/>
    </source>
</evidence>
<dbReference type="AlphaFoldDB" id="E4MST9"/>
<accession>E4MST9</accession>
<dbReference type="RefSeq" id="WP_002673872.1">
    <property type="nucleotide sequence ID" value="NZ_GL573160.1"/>
</dbReference>
<comment type="caution">
    <text evidence="9">The sequence shown here is derived from an EMBL/GenBank/DDBJ whole genome shotgun (WGS) entry which is preliminary data.</text>
</comment>
<dbReference type="eggNOG" id="COG0457">
    <property type="taxonomic scope" value="Bacteria"/>
</dbReference>
<dbReference type="EMBL" id="AEOH01000039">
    <property type="protein sequence ID" value="EFS97245.1"/>
    <property type="molecule type" value="Genomic_DNA"/>
</dbReference>
<evidence type="ECO:0000259" key="8">
    <source>
        <dbReference type="Pfam" id="PF14322"/>
    </source>
</evidence>
<evidence type="ECO:0000256" key="1">
    <source>
        <dbReference type="ARBA" id="ARBA00004442"/>
    </source>
</evidence>
<feature type="chain" id="PRO_5003184046" description="SusD family protein" evidence="6">
    <location>
        <begin position="23"/>
        <end position="484"/>
    </location>
</feature>
<feature type="signal peptide" evidence="6">
    <location>
        <begin position="1"/>
        <end position="22"/>
    </location>
</feature>
<dbReference type="Gene3D" id="1.25.40.390">
    <property type="match status" value="1"/>
</dbReference>
<dbReference type="SUPFAM" id="SSF48452">
    <property type="entry name" value="TPR-like"/>
    <property type="match status" value="1"/>
</dbReference>
<keyword evidence="4" id="KW-0472">Membrane</keyword>
<organism evidence="9 10">
    <name type="scientific">Capnocytophaga ochracea F0287</name>
    <dbReference type="NCBI Taxonomy" id="873517"/>
    <lineage>
        <taxon>Bacteria</taxon>
        <taxon>Pseudomonadati</taxon>
        <taxon>Bacteroidota</taxon>
        <taxon>Flavobacteriia</taxon>
        <taxon>Flavobacteriales</taxon>
        <taxon>Flavobacteriaceae</taxon>
        <taxon>Capnocytophaga</taxon>
    </lineage>
</organism>
<dbReference type="InterPro" id="IPR033985">
    <property type="entry name" value="SusD-like_N"/>
</dbReference>
<dbReference type="GO" id="GO:0009279">
    <property type="term" value="C:cell outer membrane"/>
    <property type="evidence" value="ECO:0007669"/>
    <property type="project" value="UniProtKB-SubCell"/>
</dbReference>
<keyword evidence="5" id="KW-0998">Cell outer membrane</keyword>
<dbReference type="Pfam" id="PF14322">
    <property type="entry name" value="SusD-like_3"/>
    <property type="match status" value="1"/>
</dbReference>
<dbReference type="InterPro" id="IPR011990">
    <property type="entry name" value="TPR-like_helical_dom_sf"/>
</dbReference>
<dbReference type="PROSITE" id="PS51257">
    <property type="entry name" value="PROKAR_LIPOPROTEIN"/>
    <property type="match status" value="1"/>
</dbReference>
<proteinExistence type="inferred from homology"/>
<sequence length="484" mass="55395">MKKNITLSILCLVVLMFTACQKDFLNTSPTETLPDAPAQTRLNGMYLMMIKTGTGGTDQQDDYGQKSYDICMDMLSGDMAMIQPKYGWYQRTANLKNSNDYTSLFLYEPWRYYYRMIYEANKSIAQLSSPQNDEEKYILAQVRAMRAYAYFYLMQLFTTKYEPDSNTNSIPLYTKADIVAKGKAKQSEIYALMVQDLEFAVANLEGFTRANKGMVDKYVAEGLLAYVYGAMGETQKVADLALDIVNNSGYPLTTREQTVYDETTKKGGGFNDLNTASWLWGFDIIAENGLDLISWWGHMDLFTYSYMAVGSIKGIDSNLLSQIRPNDIRKKQFDEKNRPTGKFFAPERKVAGQRDVLTDYIFMRVDEFYLLAAEALTKLNRDSEAKTIYKKLLTLRYPEATAATDIAYVDTLTNSQLLDDIYLNTRIELWGEGKSYLSLKRNKRSVTRGANHFERANETFNYDSPELTFPIPQNEINNNPFITK</sequence>
<dbReference type="Pfam" id="PF07980">
    <property type="entry name" value="SusD_RagB"/>
    <property type="match status" value="1"/>
</dbReference>
<evidence type="ECO:0000256" key="2">
    <source>
        <dbReference type="ARBA" id="ARBA00006275"/>
    </source>
</evidence>